<sequence length="357" mass="43020">MLNNLWFTCPNIKKVKISILNFIQFLLRFQYRNMVIQRTYISIIINKQKKQIIQQVFQKKIKKIQQKKNKYKINKISQIKKKCYKKVNNNRFKQNNNNNNKNNKNNNNNNNNNKYKNNNSNNNKHSKLIILNNNNKKLCKKSPQTVLFNQIDIRIQIIDHEIIQGSILRGGAYAIYHIKTYPLNWNVKRTYNDFIWLQNILIKIYPGISVPQLPETVIQFMDDKLANKRKAYYERFLQEITNQPQLKNSKYFCEFLQIQDNALFKQIVKDSEKINKPKKLNELENTEGKYFINKDNKSDTNAQIIEQYFSQNDVFYERLQTLSKQLINGYRIRRYLQINEQHQCFGRKLYNQLNKNV</sequence>
<dbReference type="Proteomes" id="UP000008983">
    <property type="component" value="Unassembled WGS sequence"/>
</dbReference>
<dbReference type="Gene3D" id="3.30.1520.10">
    <property type="entry name" value="Phox-like domain"/>
    <property type="match status" value="1"/>
</dbReference>
<dbReference type="eggNOG" id="ENOG502R2MR">
    <property type="taxonomic scope" value="Eukaryota"/>
</dbReference>
<dbReference type="InterPro" id="IPR001683">
    <property type="entry name" value="PX_dom"/>
</dbReference>
<proteinExistence type="predicted"/>
<dbReference type="InterPro" id="IPR036871">
    <property type="entry name" value="PX_dom_sf"/>
</dbReference>
<dbReference type="RefSeq" id="XP_004040176.1">
    <property type="nucleotide sequence ID" value="XM_004040128.1"/>
</dbReference>
<dbReference type="EMBL" id="GL983042">
    <property type="protein sequence ID" value="EGR34872.1"/>
    <property type="molecule type" value="Genomic_DNA"/>
</dbReference>
<evidence type="ECO:0000313" key="4">
    <source>
        <dbReference type="Proteomes" id="UP000008983"/>
    </source>
</evidence>
<feature type="region of interest" description="Disordered" evidence="1">
    <location>
        <begin position="90"/>
        <end position="125"/>
    </location>
</feature>
<feature type="domain" description="PX" evidence="2">
    <location>
        <begin position="154"/>
        <end position="263"/>
    </location>
</feature>
<dbReference type="SMART" id="SM00312">
    <property type="entry name" value="PX"/>
    <property type="match status" value="1"/>
</dbReference>
<keyword evidence="4" id="KW-1185">Reference proteome</keyword>
<dbReference type="PANTHER" id="PTHR10555">
    <property type="entry name" value="SORTING NEXIN"/>
    <property type="match status" value="1"/>
</dbReference>
<protein>
    <recommendedName>
        <fullName evidence="2">PX domain-containing protein</fullName>
    </recommendedName>
</protein>
<evidence type="ECO:0000259" key="2">
    <source>
        <dbReference type="PROSITE" id="PS50195"/>
    </source>
</evidence>
<dbReference type="STRING" id="857967.G0QIY7"/>
<organism evidence="3 4">
    <name type="scientific">Ichthyophthirius multifiliis</name>
    <name type="common">White spot disease agent</name>
    <name type="synonym">Ich</name>
    <dbReference type="NCBI Taxonomy" id="5932"/>
    <lineage>
        <taxon>Eukaryota</taxon>
        <taxon>Sar</taxon>
        <taxon>Alveolata</taxon>
        <taxon>Ciliophora</taxon>
        <taxon>Intramacronucleata</taxon>
        <taxon>Oligohymenophorea</taxon>
        <taxon>Hymenostomatida</taxon>
        <taxon>Ophryoglenina</taxon>
        <taxon>Ichthyophthirius</taxon>
    </lineage>
</organism>
<evidence type="ECO:0000256" key="1">
    <source>
        <dbReference type="SAM" id="MobiDB-lite"/>
    </source>
</evidence>
<dbReference type="InParanoid" id="G0QIY7"/>
<reference evidence="3 4" key="1">
    <citation type="submission" date="2011-07" db="EMBL/GenBank/DDBJ databases">
        <authorList>
            <person name="Coyne R."/>
            <person name="Brami D."/>
            <person name="Johnson J."/>
            <person name="Hostetler J."/>
            <person name="Hannick L."/>
            <person name="Clark T."/>
            <person name="Cassidy-Hanley D."/>
            <person name="Inman J."/>
        </authorList>
    </citation>
    <scope>NUCLEOTIDE SEQUENCE [LARGE SCALE GENOMIC DNA]</scope>
    <source>
        <strain evidence="3 4">G5</strain>
    </source>
</reference>
<gene>
    <name evidence="3" type="ORF">IMG5_001010</name>
</gene>
<name>G0QIY7_ICHMU</name>
<evidence type="ECO:0000313" key="3">
    <source>
        <dbReference type="EMBL" id="EGR34872.1"/>
    </source>
</evidence>
<dbReference type="PANTHER" id="PTHR10555:SF170">
    <property type="entry name" value="FI18122P1"/>
    <property type="match status" value="1"/>
</dbReference>
<dbReference type="SUPFAM" id="SSF64268">
    <property type="entry name" value="PX domain"/>
    <property type="match status" value="1"/>
</dbReference>
<dbReference type="GeneID" id="14911051"/>
<dbReference type="CDD" id="cd06093">
    <property type="entry name" value="PX_domain"/>
    <property type="match status" value="1"/>
</dbReference>
<dbReference type="Pfam" id="PF00787">
    <property type="entry name" value="PX"/>
    <property type="match status" value="1"/>
</dbReference>
<accession>G0QIY7</accession>
<dbReference type="OrthoDB" id="297665at2759"/>
<dbReference type="PROSITE" id="PS50195">
    <property type="entry name" value="PX"/>
    <property type="match status" value="1"/>
</dbReference>
<dbReference type="AlphaFoldDB" id="G0QIY7"/>
<dbReference type="GO" id="GO:0035091">
    <property type="term" value="F:phosphatidylinositol binding"/>
    <property type="evidence" value="ECO:0007669"/>
    <property type="project" value="InterPro"/>
</dbReference>
<dbReference type="OMA" id="WESEIKC"/>
<dbReference type="GO" id="GO:0005768">
    <property type="term" value="C:endosome"/>
    <property type="evidence" value="ECO:0007669"/>
    <property type="project" value="TreeGrafter"/>
</dbReference>